<feature type="region of interest" description="Disordered" evidence="1">
    <location>
        <begin position="93"/>
        <end position="115"/>
    </location>
</feature>
<gene>
    <name evidence="4" type="ORF">SAMN05216226_11443</name>
</gene>
<name>A0A1G8YDH8_9EURY</name>
<evidence type="ECO:0000259" key="2">
    <source>
        <dbReference type="Pfam" id="PF25253"/>
    </source>
</evidence>
<protein>
    <submittedName>
        <fullName evidence="4">Uncharacterized protein</fullName>
    </submittedName>
</protein>
<organism evidence="4 5">
    <name type="scientific">Halovenus aranensis</name>
    <dbReference type="NCBI Taxonomy" id="890420"/>
    <lineage>
        <taxon>Archaea</taxon>
        <taxon>Methanobacteriati</taxon>
        <taxon>Methanobacteriota</taxon>
        <taxon>Stenosarchaea group</taxon>
        <taxon>Halobacteria</taxon>
        <taxon>Halobacteriales</taxon>
        <taxon>Haloarculaceae</taxon>
        <taxon>Halovenus</taxon>
    </lineage>
</organism>
<feature type="domain" description="DUF7855" evidence="3">
    <location>
        <begin position="66"/>
        <end position="112"/>
    </location>
</feature>
<evidence type="ECO:0000259" key="3">
    <source>
        <dbReference type="Pfam" id="PF26293"/>
    </source>
</evidence>
<evidence type="ECO:0000313" key="4">
    <source>
        <dbReference type="EMBL" id="SDK00727.1"/>
    </source>
</evidence>
<dbReference type="InterPro" id="IPR057177">
    <property type="entry name" value="DUF7855_N"/>
</dbReference>
<feature type="domain" description="DUF7855" evidence="2">
    <location>
        <begin position="1"/>
        <end position="64"/>
    </location>
</feature>
<dbReference type="EMBL" id="FNFC01000014">
    <property type="protein sequence ID" value="SDK00727.1"/>
    <property type="molecule type" value="Genomic_DNA"/>
</dbReference>
<proteinExistence type="predicted"/>
<dbReference type="Proteomes" id="UP000198856">
    <property type="component" value="Unassembled WGS sequence"/>
</dbReference>
<keyword evidence="5" id="KW-1185">Reference proteome</keyword>
<dbReference type="RefSeq" id="WP_092703976.1">
    <property type="nucleotide sequence ID" value="NZ_FNFC01000014.1"/>
</dbReference>
<dbReference type="InterPro" id="IPR058577">
    <property type="entry name" value="DUF7855_C"/>
</dbReference>
<dbReference type="OrthoDB" id="269514at2157"/>
<reference evidence="4 5" key="1">
    <citation type="submission" date="2016-10" db="EMBL/GenBank/DDBJ databases">
        <authorList>
            <person name="de Groot N.N."/>
        </authorList>
    </citation>
    <scope>NUCLEOTIDE SEQUENCE [LARGE SCALE GENOMIC DNA]</scope>
    <source>
        <strain evidence="4 5">IBRC-M10015</strain>
    </source>
</reference>
<evidence type="ECO:0000313" key="5">
    <source>
        <dbReference type="Proteomes" id="UP000198856"/>
    </source>
</evidence>
<accession>A0A1G8YDH8</accession>
<feature type="compositionally biased region" description="Basic and acidic residues" evidence="1">
    <location>
        <begin position="106"/>
        <end position="115"/>
    </location>
</feature>
<sequence length="115" mass="13263">MLLVIAYSREARQSLRNVCRSHDESVIRRFGRVALFEATEFGAFQALRLREKHGEAIQLEQTVPFNEFESVRPDVREAVAAYEDRETPFLPYEQFQTGSDLPSPTEMKERDLPSG</sequence>
<dbReference type="Pfam" id="PF25253">
    <property type="entry name" value="DUF7855"/>
    <property type="match status" value="1"/>
</dbReference>
<dbReference type="STRING" id="890420.SAMN05216226_11443"/>
<evidence type="ECO:0000256" key="1">
    <source>
        <dbReference type="SAM" id="MobiDB-lite"/>
    </source>
</evidence>
<dbReference type="Pfam" id="PF26293">
    <property type="entry name" value="DUF7855_C"/>
    <property type="match status" value="1"/>
</dbReference>
<dbReference type="AlphaFoldDB" id="A0A1G8YDH8"/>